<dbReference type="AlphaFoldDB" id="A0A9P0API2"/>
<feature type="compositionally biased region" description="Polar residues" evidence="1">
    <location>
        <begin position="158"/>
        <end position="172"/>
    </location>
</feature>
<keyword evidence="2" id="KW-0732">Signal</keyword>
<proteinExistence type="predicted"/>
<feature type="chain" id="PRO_5040160666" evidence="2">
    <location>
        <begin position="25"/>
        <end position="349"/>
    </location>
</feature>
<feature type="region of interest" description="Disordered" evidence="1">
    <location>
        <begin position="61"/>
        <end position="97"/>
    </location>
</feature>
<organism evidence="3 4">
    <name type="scientific">Bemisia tabaci</name>
    <name type="common">Sweetpotato whitefly</name>
    <name type="synonym">Aleurodes tabaci</name>
    <dbReference type="NCBI Taxonomy" id="7038"/>
    <lineage>
        <taxon>Eukaryota</taxon>
        <taxon>Metazoa</taxon>
        <taxon>Ecdysozoa</taxon>
        <taxon>Arthropoda</taxon>
        <taxon>Hexapoda</taxon>
        <taxon>Insecta</taxon>
        <taxon>Pterygota</taxon>
        <taxon>Neoptera</taxon>
        <taxon>Paraneoptera</taxon>
        <taxon>Hemiptera</taxon>
        <taxon>Sternorrhyncha</taxon>
        <taxon>Aleyrodoidea</taxon>
        <taxon>Aleyrodidae</taxon>
        <taxon>Aleyrodinae</taxon>
        <taxon>Bemisia</taxon>
    </lineage>
</organism>
<evidence type="ECO:0000313" key="3">
    <source>
        <dbReference type="EMBL" id="CAH0395018.1"/>
    </source>
</evidence>
<reference evidence="3" key="1">
    <citation type="submission" date="2021-12" db="EMBL/GenBank/DDBJ databases">
        <authorList>
            <person name="King R."/>
        </authorList>
    </citation>
    <scope>NUCLEOTIDE SEQUENCE</scope>
</reference>
<evidence type="ECO:0000256" key="2">
    <source>
        <dbReference type="SAM" id="SignalP"/>
    </source>
</evidence>
<dbReference type="Proteomes" id="UP001152759">
    <property type="component" value="Chromosome 8"/>
</dbReference>
<evidence type="ECO:0000313" key="4">
    <source>
        <dbReference type="Proteomes" id="UP001152759"/>
    </source>
</evidence>
<keyword evidence="4" id="KW-1185">Reference proteome</keyword>
<feature type="region of interest" description="Disordered" evidence="1">
    <location>
        <begin position="144"/>
        <end position="176"/>
    </location>
</feature>
<name>A0A9P0API2_BEMTA</name>
<dbReference type="EMBL" id="OU963869">
    <property type="protein sequence ID" value="CAH0395018.1"/>
    <property type="molecule type" value="Genomic_DNA"/>
</dbReference>
<evidence type="ECO:0000256" key="1">
    <source>
        <dbReference type="SAM" id="MobiDB-lite"/>
    </source>
</evidence>
<protein>
    <submittedName>
        <fullName evidence="3">Uncharacterized protein</fullName>
    </submittedName>
</protein>
<feature type="signal peptide" evidence="2">
    <location>
        <begin position="1"/>
        <end position="24"/>
    </location>
</feature>
<sequence length="349" mass="38165">MSLQTFCTSFGALLLLAMTQRTSGITNERPQPIQDTASARNSTFADNKVESGGHRSLLDAANWPHVRHQQQTPRWLSDEPTSGRRSTSGKRAAPPEMDAEHFLSESPMDSDLEPDDDLSSGSLTGGLTVHKCCPFGEQLEHPSKKCIPLPEEPPGAVTETQYSEPENASSGTEIPDWLPPNLRVGEVYLQSKPADLVLFNFAQRKPECPFPDVVPIDDLNLSSSGDLLSRSANGGRLSFSSQDFCVDRIHVKDVNLTDVSADFHAVILCPCNDGGAFCVNKCCGVEDVMQIDEELRCVPTTASKDDLMAALREATLNEVPNKAGNAIESFCRAEEERRMSLQTLPSFLR</sequence>
<accession>A0A9P0API2</accession>
<gene>
    <name evidence="3" type="ORF">BEMITA_LOCUS13254</name>
</gene>
<feature type="compositionally biased region" description="Polar residues" evidence="1">
    <location>
        <begin position="69"/>
        <end position="86"/>
    </location>
</feature>